<dbReference type="Pfam" id="PF13715">
    <property type="entry name" value="CarbopepD_reg_2"/>
    <property type="match status" value="1"/>
</dbReference>
<dbReference type="RefSeq" id="WP_079683174.1">
    <property type="nucleotide sequence ID" value="NZ_FUYQ01000009.1"/>
</dbReference>
<accession>A0A1T5C020</accession>
<dbReference type="Gene3D" id="2.60.40.1120">
    <property type="entry name" value="Carboxypeptidase-like, regulatory domain"/>
    <property type="match status" value="1"/>
</dbReference>
<protein>
    <submittedName>
        <fullName evidence="1">CarboxypepD_reg-like domain-containing protein</fullName>
    </submittedName>
</protein>
<dbReference type="Proteomes" id="UP000190852">
    <property type="component" value="Unassembled WGS sequence"/>
</dbReference>
<dbReference type="EMBL" id="FUYQ01000009">
    <property type="protein sequence ID" value="SKB52639.1"/>
    <property type="molecule type" value="Genomic_DNA"/>
</dbReference>
<reference evidence="2" key="1">
    <citation type="submission" date="2017-02" db="EMBL/GenBank/DDBJ databases">
        <authorList>
            <person name="Varghese N."/>
            <person name="Submissions S."/>
        </authorList>
    </citation>
    <scope>NUCLEOTIDE SEQUENCE [LARGE SCALE GENOMIC DNA]</scope>
    <source>
        <strain evidence="2">DSM 24967</strain>
    </source>
</reference>
<dbReference type="SUPFAM" id="SSF49464">
    <property type="entry name" value="Carboxypeptidase regulatory domain-like"/>
    <property type="match status" value="1"/>
</dbReference>
<evidence type="ECO:0000313" key="1">
    <source>
        <dbReference type="EMBL" id="SKB52639.1"/>
    </source>
</evidence>
<dbReference type="Pfam" id="PF18939">
    <property type="entry name" value="DUF5686"/>
    <property type="match status" value="1"/>
</dbReference>
<name>A0A1T5C020_9BACT</name>
<evidence type="ECO:0000313" key="2">
    <source>
        <dbReference type="Proteomes" id="UP000190852"/>
    </source>
</evidence>
<dbReference type="AlphaFoldDB" id="A0A1T5C020"/>
<gene>
    <name evidence="1" type="ORF">SAMN05660349_01614</name>
</gene>
<dbReference type="InterPro" id="IPR008969">
    <property type="entry name" value="CarboxyPept-like_regulatory"/>
</dbReference>
<organism evidence="1 2">
    <name type="scientific">Parabacteroides chartae</name>
    <dbReference type="NCBI Taxonomy" id="1037355"/>
    <lineage>
        <taxon>Bacteria</taxon>
        <taxon>Pseudomonadati</taxon>
        <taxon>Bacteroidota</taxon>
        <taxon>Bacteroidia</taxon>
        <taxon>Bacteroidales</taxon>
        <taxon>Tannerellaceae</taxon>
        <taxon>Parabacteroides</taxon>
    </lineage>
</organism>
<proteinExistence type="predicted"/>
<sequence length="849" mass="97555">MPTKYIGYIALLLLMQLIPARGVAQTTVKGMVLDSITGEGLPFVSVLLKGTNQGTTTDADGYFALASPSRSTMLVFSYLGYNEKLITLKSRRENNLKVSMAPTSYALNEVVIKPGKERYVKKGNPAVAFVKQVIDAKEKNDPRNKDYYGYEKYEKMTFALNNFNEEKQKKGLYKKFDFLKDYVDTSDVTGQPILNVSVKESLENVYYRKDPKEEKRVVSGIKRSGIDELFSQEGVQQFLKEVLKDVDLFKNDIPLFLNRFVSPLSTMGPSFYKYYLMDTVQVNGEPCMDLGFVPFNSESFGFTGHLYITLDSTHFVKKVALQIPKDINLNFVEGMRIDQEYDRAPDGTRLISRDDISVSFKLTAKSDGLHARRTVTYKNHTFDKPADESVFNRPGEVLELAEAKFHDNEFWKQNRHIPIGQKEQTVDAMLARLREVPLFYYTEQVVKVLVSGYIPTAAKKSKVDIGPMNTSISGNAVEGLRFRAGATTTAYLNNRLFADGYMAYGTKDRKLKYSGGVEYSLIDKKEHPNEFPVHSIRAEYQYDVNQLGQHYLYTNMDNMFLSFKRKKDDRVTYLRKAELSYNREHYSGFSYGATLRHKTETATAYVPFLQKEGDGLTRAVNDYSMGEMEFRLRFAPGEKYYQTRNHRIPITFDAPIFTLSHIVARKGVLGADYDYNRTDLGFQKRFWFSAFGYTDVILKAGKIWDKVPFPLLMIPNANLSYTIQYESYALMNAMEFLNDRYASWDLTYFGNGVLFNRLPLVKELKWREVLTFRGLYGDLSDKNNPAKSDGLFLFPEGSYQMGKKPYMEVGVGVENILRFLRFDYVWRLTYRELPDVDTSGLRVSLHFTF</sequence>
<dbReference type="InterPro" id="IPR043741">
    <property type="entry name" value="DUF5686"/>
</dbReference>
<keyword evidence="2" id="KW-1185">Reference proteome</keyword>